<keyword evidence="1 2" id="KW-0238">DNA-binding</keyword>
<protein>
    <recommendedName>
        <fullName evidence="2">Nucleoid-associated protein NE663_08375</fullName>
    </recommendedName>
</protein>
<dbReference type="PIRSF" id="PIRSF004555">
    <property type="entry name" value="UCP004555"/>
    <property type="match status" value="1"/>
</dbReference>
<gene>
    <name evidence="4" type="ORF">NE663_08375</name>
</gene>
<dbReference type="EMBL" id="JANGCH010000012">
    <property type="protein sequence ID" value="MCQ5122271.1"/>
    <property type="molecule type" value="Genomic_DNA"/>
</dbReference>
<comment type="similarity">
    <text evidence="2">Belongs to the YbaB/EbfC family.</text>
</comment>
<feature type="coiled-coil region" evidence="3">
    <location>
        <begin position="3"/>
        <end position="30"/>
    </location>
</feature>
<dbReference type="NCBIfam" id="TIGR00103">
    <property type="entry name" value="DNA_YbaB_EbfC"/>
    <property type="match status" value="1"/>
</dbReference>
<sequence length="102" mass="11260">MNIQSLLKQAQKMQKELEAIEKELETREYAATVNRGDVNVLCNGAMQIQSLTIKEELIQEGDKEKIQDLVTTAVNAVLRKAVSDKNEVMKKATGGVKLPGGF</sequence>
<keyword evidence="2" id="KW-0963">Cytoplasm</keyword>
<comment type="caution">
    <text evidence="4">The sequence shown here is derived from an EMBL/GenBank/DDBJ whole genome shotgun (WGS) entry which is preliminary data.</text>
</comment>
<keyword evidence="3" id="KW-0175">Coiled coil</keyword>
<dbReference type="HAMAP" id="MF_00274">
    <property type="entry name" value="DNA_YbaB_EbfC"/>
    <property type="match status" value="1"/>
</dbReference>
<evidence type="ECO:0000313" key="4">
    <source>
        <dbReference type="EMBL" id="MCQ5122271.1"/>
    </source>
</evidence>
<evidence type="ECO:0000313" key="5">
    <source>
        <dbReference type="Proteomes" id="UP001524435"/>
    </source>
</evidence>
<organism evidence="4 5">
    <name type="scientific">Massilicoli timonensis</name>
    <dbReference type="NCBI Taxonomy" id="2015901"/>
    <lineage>
        <taxon>Bacteria</taxon>
        <taxon>Bacillati</taxon>
        <taxon>Bacillota</taxon>
        <taxon>Erysipelotrichia</taxon>
        <taxon>Erysipelotrichales</taxon>
        <taxon>Erysipelotrichaceae</taxon>
        <taxon>Massilicoli</taxon>
    </lineage>
</organism>
<comment type="subunit">
    <text evidence="2">Homodimer.</text>
</comment>
<evidence type="ECO:0000256" key="1">
    <source>
        <dbReference type="ARBA" id="ARBA00023125"/>
    </source>
</evidence>
<dbReference type="Pfam" id="PF02575">
    <property type="entry name" value="YbaB_DNA_bd"/>
    <property type="match status" value="1"/>
</dbReference>
<name>A0ABT1SM23_9FIRM</name>
<dbReference type="RefSeq" id="WP_178199899.1">
    <property type="nucleotide sequence ID" value="NZ_CALVCM010000073.1"/>
</dbReference>
<evidence type="ECO:0000256" key="3">
    <source>
        <dbReference type="SAM" id="Coils"/>
    </source>
</evidence>
<reference evidence="4 5" key="1">
    <citation type="submission" date="2022-06" db="EMBL/GenBank/DDBJ databases">
        <title>Isolation of gut microbiota from human fecal samples.</title>
        <authorList>
            <person name="Pamer E.G."/>
            <person name="Barat B."/>
            <person name="Waligurski E."/>
            <person name="Medina S."/>
            <person name="Paddock L."/>
            <person name="Mostad J."/>
        </authorList>
    </citation>
    <scope>NUCLEOTIDE SEQUENCE [LARGE SCALE GENOMIC DNA]</scope>
    <source>
        <strain evidence="4 5">DFI.6.1</strain>
    </source>
</reference>
<dbReference type="PANTHER" id="PTHR33449:SF1">
    <property type="entry name" value="NUCLEOID-ASSOCIATED PROTEIN YBAB"/>
    <property type="match status" value="1"/>
</dbReference>
<proteinExistence type="inferred from homology"/>
<dbReference type="InterPro" id="IPR004401">
    <property type="entry name" value="YbaB/EbfC"/>
</dbReference>
<evidence type="ECO:0000256" key="2">
    <source>
        <dbReference type="HAMAP-Rule" id="MF_00274"/>
    </source>
</evidence>
<dbReference type="SUPFAM" id="SSF82607">
    <property type="entry name" value="YbaB-like"/>
    <property type="match status" value="1"/>
</dbReference>
<comment type="subcellular location">
    <subcellularLocation>
        <location evidence="2">Cytoplasm</location>
        <location evidence="2">Nucleoid</location>
    </subcellularLocation>
</comment>
<accession>A0ABT1SM23</accession>
<dbReference type="PANTHER" id="PTHR33449">
    <property type="entry name" value="NUCLEOID-ASSOCIATED PROTEIN YBAB"/>
    <property type="match status" value="1"/>
</dbReference>
<keyword evidence="5" id="KW-1185">Reference proteome</keyword>
<dbReference type="InterPro" id="IPR036894">
    <property type="entry name" value="YbaB-like_sf"/>
</dbReference>
<dbReference type="Proteomes" id="UP001524435">
    <property type="component" value="Unassembled WGS sequence"/>
</dbReference>
<comment type="function">
    <text evidence="2">Binds to DNA and alters its conformation. May be involved in regulation of gene expression, nucleoid organization and DNA protection.</text>
</comment>
<dbReference type="Gene3D" id="3.30.1310.10">
    <property type="entry name" value="Nucleoid-associated protein YbaB-like domain"/>
    <property type="match status" value="1"/>
</dbReference>